<sequence>MGILTWIILSVLVPINPLGVDLRMRTPHVARSPISPGPISWLAGWFCVIE</sequence>
<dbReference type="Proteomes" id="UP000019460">
    <property type="component" value="Unassembled WGS sequence"/>
</dbReference>
<organism evidence="1 2">
    <name type="scientific">Imhoffiella purpurea</name>
    <dbReference type="NCBI Taxonomy" id="1249627"/>
    <lineage>
        <taxon>Bacteria</taxon>
        <taxon>Pseudomonadati</taxon>
        <taxon>Pseudomonadota</taxon>
        <taxon>Gammaproteobacteria</taxon>
        <taxon>Chromatiales</taxon>
        <taxon>Chromatiaceae</taxon>
        <taxon>Imhoffiella</taxon>
    </lineage>
</organism>
<proteinExistence type="predicted"/>
<reference evidence="1 2" key="1">
    <citation type="submission" date="2012-11" db="EMBL/GenBank/DDBJ databases">
        <title>Genome assembly of Thiorhodococcus sp. AK35.</title>
        <authorList>
            <person name="Nupur N."/>
            <person name="Khatri I."/>
            <person name="Subramanian S."/>
            <person name="Pinnaka A."/>
        </authorList>
    </citation>
    <scope>NUCLEOTIDE SEQUENCE [LARGE SCALE GENOMIC DNA]</scope>
    <source>
        <strain evidence="1 2">AK35</strain>
    </source>
</reference>
<evidence type="ECO:0000313" key="1">
    <source>
        <dbReference type="EMBL" id="EXJ14617.1"/>
    </source>
</evidence>
<protein>
    <submittedName>
        <fullName evidence="1">Uncharacterized protein</fullName>
    </submittedName>
</protein>
<gene>
    <name evidence="1" type="ORF">D779_2311</name>
</gene>
<accession>W9VEZ9</accession>
<comment type="caution">
    <text evidence="1">The sequence shown here is derived from an EMBL/GenBank/DDBJ whole genome shotgun (WGS) entry which is preliminary data.</text>
</comment>
<name>W9VEZ9_9GAMM</name>
<dbReference type="STRING" id="1249627.D779_2311"/>
<evidence type="ECO:0000313" key="2">
    <source>
        <dbReference type="Proteomes" id="UP000019460"/>
    </source>
</evidence>
<dbReference type="EMBL" id="AONC01000038">
    <property type="protein sequence ID" value="EXJ14617.1"/>
    <property type="molecule type" value="Genomic_DNA"/>
</dbReference>
<dbReference type="AlphaFoldDB" id="W9VEZ9"/>
<keyword evidence="2" id="KW-1185">Reference proteome</keyword>